<evidence type="ECO:0000313" key="2">
    <source>
        <dbReference type="EMBL" id="NHM05210.1"/>
    </source>
</evidence>
<keyword evidence="1" id="KW-0812">Transmembrane</keyword>
<feature type="transmembrane region" description="Helical" evidence="1">
    <location>
        <begin position="7"/>
        <end position="29"/>
    </location>
</feature>
<keyword evidence="1" id="KW-0472">Membrane</keyword>
<evidence type="ECO:0000313" key="3">
    <source>
        <dbReference type="Proteomes" id="UP000761423"/>
    </source>
</evidence>
<dbReference type="RefSeq" id="WP_166237232.1">
    <property type="nucleotide sequence ID" value="NZ_JAAJBV010000008.1"/>
</dbReference>
<reference evidence="2 3" key="1">
    <citation type="submission" date="2020-02" db="EMBL/GenBank/DDBJ databases">
        <authorList>
            <person name="Chen W.-M."/>
        </authorList>
    </citation>
    <scope>NUCLEOTIDE SEQUENCE [LARGE SCALE GENOMIC DNA]</scope>
    <source>
        <strain evidence="2 3">TWA-26</strain>
    </source>
</reference>
<comment type="caution">
    <text evidence="2">The sequence shown here is derived from an EMBL/GenBank/DDBJ whole genome shotgun (WGS) entry which is preliminary data.</text>
</comment>
<proteinExistence type="predicted"/>
<organism evidence="2 3">
    <name type="scientific">Flavobacterium celericrescens</name>
    <dbReference type="NCBI Taxonomy" id="2709780"/>
    <lineage>
        <taxon>Bacteria</taxon>
        <taxon>Pseudomonadati</taxon>
        <taxon>Bacteroidota</taxon>
        <taxon>Flavobacteriia</taxon>
        <taxon>Flavobacteriales</taxon>
        <taxon>Flavobacteriaceae</taxon>
        <taxon>Flavobacterium</taxon>
    </lineage>
</organism>
<evidence type="ECO:0000256" key="1">
    <source>
        <dbReference type="SAM" id="Phobius"/>
    </source>
</evidence>
<dbReference type="EMBL" id="JAAJBV010000008">
    <property type="protein sequence ID" value="NHM05210.1"/>
    <property type="molecule type" value="Genomic_DNA"/>
</dbReference>
<keyword evidence="1" id="KW-1133">Transmembrane helix</keyword>
<accession>A0ABX0IG44</accession>
<gene>
    <name evidence="2" type="ORF">G4L40_10885</name>
</gene>
<keyword evidence="3" id="KW-1185">Reference proteome</keyword>
<name>A0ABX0IG44_9FLAO</name>
<protein>
    <submittedName>
        <fullName evidence="2">Uncharacterized protein</fullName>
    </submittedName>
</protein>
<dbReference type="Proteomes" id="UP000761423">
    <property type="component" value="Unassembled WGS sequence"/>
</dbReference>
<sequence length="134" mass="15888">MKKNSKLTYHMTIIVAVLSIAIILLFYFVQRNYSRSNPNVFLEFQYISSSYYKILINDSLIIDSEAIKNLDYSNEHYKTKSLNLELHKGNYFIQIKDSKERVLSKSLLEIDGIKPKYVYLRKKIIIRDKPFILI</sequence>